<dbReference type="SMART" id="SM00326">
    <property type="entry name" value="SH3"/>
    <property type="match status" value="1"/>
</dbReference>
<feature type="domain" description="CARD" evidence="8">
    <location>
        <begin position="1"/>
        <end position="92"/>
    </location>
</feature>
<dbReference type="GO" id="GO:0005886">
    <property type="term" value="C:plasma membrane"/>
    <property type="evidence" value="ECO:0007669"/>
    <property type="project" value="TreeGrafter"/>
</dbReference>
<feature type="compositionally biased region" description="Basic and acidic residues" evidence="4">
    <location>
        <begin position="1292"/>
        <end position="1303"/>
    </location>
</feature>
<keyword evidence="3" id="KW-0175">Coiled coil</keyword>
<dbReference type="InterPro" id="IPR011029">
    <property type="entry name" value="DEATH-like_dom_sf"/>
</dbReference>
<dbReference type="InParanoid" id="A0A3P8WJ75"/>
<dbReference type="InterPro" id="IPR036028">
    <property type="entry name" value="SH3-like_dom_sf"/>
</dbReference>
<dbReference type="SMART" id="SM00072">
    <property type="entry name" value="GuKc"/>
    <property type="match status" value="1"/>
</dbReference>
<dbReference type="SMART" id="SM00228">
    <property type="entry name" value="PDZ"/>
    <property type="match status" value="4"/>
</dbReference>
<feature type="compositionally biased region" description="Polar residues" evidence="4">
    <location>
        <begin position="1239"/>
        <end position="1254"/>
    </location>
</feature>
<dbReference type="Pfam" id="PF16610">
    <property type="entry name" value="dbPDZ_assoc"/>
    <property type="match status" value="1"/>
</dbReference>
<keyword evidence="1 2" id="KW-0728">SH3 domain</keyword>
<dbReference type="PROSITE" id="PS50052">
    <property type="entry name" value="GUANYLATE_KINASE_2"/>
    <property type="match status" value="1"/>
</dbReference>
<accession>A0A3P8WJ75</accession>
<reference evidence="9" key="2">
    <citation type="submission" date="2025-08" db="UniProtKB">
        <authorList>
            <consortium name="Ensembl"/>
        </authorList>
    </citation>
    <scope>IDENTIFICATION</scope>
</reference>
<evidence type="ECO:0000259" key="5">
    <source>
        <dbReference type="PROSITE" id="PS50002"/>
    </source>
</evidence>
<dbReference type="PROSITE" id="PS50209">
    <property type="entry name" value="CARD"/>
    <property type="match status" value="1"/>
</dbReference>
<feature type="compositionally biased region" description="Low complexity" evidence="4">
    <location>
        <begin position="106"/>
        <end position="122"/>
    </location>
</feature>
<feature type="compositionally biased region" description="Low complexity" evidence="4">
    <location>
        <begin position="1028"/>
        <end position="1040"/>
    </location>
</feature>
<dbReference type="InterPro" id="IPR008145">
    <property type="entry name" value="GK/Ca_channel_bsu"/>
</dbReference>
<feature type="coiled-coil region" evidence="3">
    <location>
        <begin position="188"/>
        <end position="278"/>
    </location>
</feature>
<reference evidence="9 10" key="1">
    <citation type="journal article" date="2014" name="Nat. Genet.">
        <title>Whole-genome sequence of a flatfish provides insights into ZW sex chromosome evolution and adaptation to a benthic lifestyle.</title>
        <authorList>
            <person name="Chen S."/>
            <person name="Zhang G."/>
            <person name="Shao C."/>
            <person name="Huang Q."/>
            <person name="Liu G."/>
            <person name="Zhang P."/>
            <person name="Song W."/>
            <person name="An N."/>
            <person name="Chalopin D."/>
            <person name="Volff J.N."/>
            <person name="Hong Y."/>
            <person name="Li Q."/>
            <person name="Sha Z."/>
            <person name="Zhou H."/>
            <person name="Xie M."/>
            <person name="Yu Q."/>
            <person name="Liu Y."/>
            <person name="Xiang H."/>
            <person name="Wang N."/>
            <person name="Wu K."/>
            <person name="Yang C."/>
            <person name="Zhou Q."/>
            <person name="Liao X."/>
            <person name="Yang L."/>
            <person name="Hu Q."/>
            <person name="Zhang J."/>
            <person name="Meng L."/>
            <person name="Jin L."/>
            <person name="Tian Y."/>
            <person name="Lian J."/>
            <person name="Yang J."/>
            <person name="Miao G."/>
            <person name="Liu S."/>
            <person name="Liang Z."/>
            <person name="Yan F."/>
            <person name="Li Y."/>
            <person name="Sun B."/>
            <person name="Zhang H."/>
            <person name="Zhang J."/>
            <person name="Zhu Y."/>
            <person name="Du M."/>
            <person name="Zhao Y."/>
            <person name="Schartl M."/>
            <person name="Tang Q."/>
            <person name="Wang J."/>
        </authorList>
    </citation>
    <scope>NUCLEOTIDE SEQUENCE</scope>
</reference>
<evidence type="ECO:0000256" key="2">
    <source>
        <dbReference type="PROSITE-ProRule" id="PRU00192"/>
    </source>
</evidence>
<feature type="compositionally biased region" description="Polar residues" evidence="4">
    <location>
        <begin position="860"/>
        <end position="874"/>
    </location>
</feature>
<feature type="coiled-coil region" evidence="3">
    <location>
        <begin position="438"/>
        <end position="598"/>
    </location>
</feature>
<evidence type="ECO:0000256" key="4">
    <source>
        <dbReference type="SAM" id="MobiDB-lite"/>
    </source>
</evidence>
<dbReference type="CDD" id="cd11860">
    <property type="entry name" value="SH3_DLG5"/>
    <property type="match status" value="1"/>
</dbReference>
<dbReference type="InterPro" id="IPR027417">
    <property type="entry name" value="P-loop_NTPase"/>
</dbReference>
<dbReference type="SUPFAM" id="SSF52540">
    <property type="entry name" value="P-loop containing nucleoside triphosphate hydrolases"/>
    <property type="match status" value="1"/>
</dbReference>
<feature type="coiled-coil region" evidence="3">
    <location>
        <begin position="302"/>
        <end position="409"/>
    </location>
</feature>
<dbReference type="InterPro" id="IPR053004">
    <property type="entry name" value="MAGUK_Signaling_Regulators"/>
</dbReference>
<evidence type="ECO:0000259" key="8">
    <source>
        <dbReference type="PROSITE" id="PS50209"/>
    </source>
</evidence>
<feature type="region of interest" description="Disordered" evidence="4">
    <location>
        <begin position="1230"/>
        <end position="1303"/>
    </location>
</feature>
<evidence type="ECO:0000259" key="6">
    <source>
        <dbReference type="PROSITE" id="PS50052"/>
    </source>
</evidence>
<feature type="compositionally biased region" description="Basic and acidic residues" evidence="4">
    <location>
        <begin position="1187"/>
        <end position="1197"/>
    </location>
</feature>
<protein>
    <submittedName>
        <fullName evidence="9">Discs large MAGUK scaffold protein 5</fullName>
    </submittedName>
</protein>
<dbReference type="Ensembl" id="ENSCSET00000025908.1">
    <property type="protein sequence ID" value="ENSCSEP00000025571.1"/>
    <property type="gene ID" value="ENSCSEG00000016290.1"/>
</dbReference>
<dbReference type="Pfam" id="PF04822">
    <property type="entry name" value="Takusan"/>
    <property type="match status" value="1"/>
</dbReference>
<feature type="region of interest" description="Disordered" evidence="4">
    <location>
        <begin position="989"/>
        <end position="1098"/>
    </location>
</feature>
<dbReference type="OMA" id="QEHYMAD"/>
<dbReference type="Pfam" id="PF00619">
    <property type="entry name" value="CARD"/>
    <property type="match status" value="1"/>
</dbReference>
<keyword evidence="10" id="KW-1185">Reference proteome</keyword>
<dbReference type="Gene3D" id="2.30.42.10">
    <property type="match status" value="4"/>
</dbReference>
<evidence type="ECO:0000259" key="7">
    <source>
        <dbReference type="PROSITE" id="PS50106"/>
    </source>
</evidence>
<dbReference type="InterPro" id="IPR001315">
    <property type="entry name" value="CARD"/>
</dbReference>
<feature type="domain" description="PDZ" evidence="7">
    <location>
        <begin position="619"/>
        <end position="710"/>
    </location>
</feature>
<dbReference type="CDD" id="cd06767">
    <property type="entry name" value="PDZ3_DLG5-like"/>
    <property type="match status" value="1"/>
</dbReference>
<feature type="compositionally biased region" description="Low complexity" evidence="4">
    <location>
        <begin position="1267"/>
        <end position="1281"/>
    </location>
</feature>
<dbReference type="FunFam" id="2.30.42.10:FF:000152">
    <property type="entry name" value="disks large homolog 5 isoform X1"/>
    <property type="match status" value="1"/>
</dbReference>
<dbReference type="InterPro" id="IPR006907">
    <property type="entry name" value="DLG5_N"/>
</dbReference>
<dbReference type="Gene3D" id="3.40.50.300">
    <property type="entry name" value="P-loop containing nucleotide triphosphate hydrolases"/>
    <property type="match status" value="1"/>
</dbReference>
<feature type="domain" description="Guanylate kinase-like" evidence="6">
    <location>
        <begin position="1712"/>
        <end position="1842"/>
    </location>
</feature>
<dbReference type="InterPro" id="IPR036034">
    <property type="entry name" value="PDZ_sf"/>
</dbReference>
<dbReference type="Pfam" id="PF00625">
    <property type="entry name" value="Guanylate_kin"/>
    <property type="match status" value="1"/>
</dbReference>
<sequence>MEPRHKELLEKCYQNLMESLTDVERVVDVLFHCGTLSQSERYELGNSCSSNSEKVDLLLKILLSKDTDYFSEFCSALEKTHPYLYSLLLNGSGPVDHTTGSTYSVLSTMPSDSESSSSLSSLGTPAQASSPPPAHMDNHSVNEKMETVLFQLRHVTRERDELRKRLALSSPGSTFDDCRPNSKAGHDYERLKLQCMKAMADLQSLQNQHSTTLKRCEEAVKKADFYHTLHSRLASEQTQMKEELEALRQDNIQLVREHNHMKQACEELRRLHDEDQREVADMRILHQQVMREGSSDVLNKLYDTALDKLEAMKNDYEALRKRYNEKTAGHNVDLSRLDQAEEENLRLQKQLDLLLKQRDVAIHYQQQYSSSLRRFDSTHQELSKAAAQNKELQREMERLQSEATRLKTQQLKAAKDSEKYKEERDSVISEYRLIMSERDQVIKEVDRLQTGLEVAEAKLKNTSSERRVANEELEALRQKQDCATMDMERANKEIEMLRKQYEAISQELKEALQEAEVAKCRRDWAFQERDKIVAERESIRTLCDNLRRERDRAVSELADALRNLDDMRKQKNDAARELKELKEKMEEQLEVEARFRQLMAHSSHDSAIDTDSMEWETEVIEFEKHRVRDMDLKALGFEIAEGVNDPYLPGDSGIFVSKVEKGSIAEGRLRVNDWLLKINDVDLTNKDKKQVINAVLSEEGVINMVVRRRKSLGGRIVTPIQINLVGHKDSGIGLEGGVFVASLAASSPATRDGALTVGDRLIAINGIALDNKSLSECESLLRNCRDSLSISLMKFLPHSCSGQSLFESLKDSEKISRLQTCEVHTGNCRNLKHNCSTQTDICSCDLGCRGRQGSKDTGDSQDSSTNAPSPHQTFSNSSLHSRSLSTSYTPSEPHPDICYRRQDVQHRPYTFTTVITERTSPGMAPQTLERVQNSPAKPSGGTWPKVIAGASVPEYAQLSIYKKPKQRKSIFDVNMFRRPEVQPKLDYMSVSQLPKHSPQSSMSESAQTPPTPPARSDSFRFKHRHQNSSASDSTITTDTPPASPGQPTGPQDEGEAGSQFYYSDASPGEMKSSAKKTAADEGGANRAVGQEKRRFRPKSAPALRRNMTPLHIPVPMQCFCFCFFLDSTQRGLAPCSAVTAVMRNPVFTAWSHEIQNNNNNSPPTPSSEVHQHAHASPQHQCRLSLDLSHKRAGESTETKCSQQPHTTNSLPSSARLGSLSTLQFKAERIKIPPARYPHSSGSDRGSLTHSECSSPTPPISPVNMETSSFSSSQSQSSISTQPRISVSPAPVCDRRKDGPYLEEPRSVTVQKGAEPLGISIVSGENGGVFVSKVTAGSIAHHARLTYGDQLLEFNGINLRNANEQQARLVIGQQCDTVTILAQYNPHMFQLGNHSRSGSQPTLQGSGATTPDNTGVIDMFEEHDDGATVTSSCRAAEPRLVRLKRIHGELGVQICGGNLFGIFVESLDDDSPAKSPDGLQPGDLLLEYNGTSMKNKTKEEAYLEMLKPAETITCKVQSYADHLATIKDTPGDGFFIRTLYERVAEVEQELSFKKDDILYVEDTLPNGSFGYWTAWRLDENAHKLERGQIPSKYIMDQDFCRRQSMADMKDDGSTSKTLSAAARRSFFRRRLKHKRSGSKDGKDLMSLDSMSTDSFPITEDAGNLMYQQVQKVEGSSPRPVLILGPLVEPCKDMLVKEAPAKFCRCLPEIMKASQQAIERGVKDCVFIDYKRRSGHFDVTTVASIKEITEKDCHCLLDIAPYAMERLHSVHIYPIVIFIRYKNAKQIKEQKDPLYLRDKLSQRHSKEQFEVAQKTEQEYSRFFTGVVQGGSVSYICTQILTIVEQEQSKVLWIPHGAP</sequence>
<dbReference type="GO" id="GO:0035331">
    <property type="term" value="P:negative regulation of hippo signaling"/>
    <property type="evidence" value="ECO:0007669"/>
    <property type="project" value="TreeGrafter"/>
</dbReference>
<feature type="domain" description="PDZ" evidence="7">
    <location>
        <begin position="1306"/>
        <end position="1385"/>
    </location>
</feature>
<feature type="compositionally biased region" description="Low complexity" evidence="4">
    <location>
        <begin position="875"/>
        <end position="887"/>
    </location>
</feature>
<dbReference type="SUPFAM" id="SSF50044">
    <property type="entry name" value="SH3-domain"/>
    <property type="match status" value="1"/>
</dbReference>
<feature type="domain" description="SH3" evidence="5">
    <location>
        <begin position="1530"/>
        <end position="1598"/>
    </location>
</feature>
<feature type="compositionally biased region" description="Basic and acidic residues" evidence="4">
    <location>
        <begin position="893"/>
        <end position="902"/>
    </location>
</feature>
<evidence type="ECO:0000313" key="10">
    <source>
        <dbReference type="Proteomes" id="UP000265120"/>
    </source>
</evidence>
<feature type="region of interest" description="Disordered" evidence="4">
    <location>
        <begin position="103"/>
        <end position="139"/>
    </location>
</feature>
<dbReference type="PROSITE" id="PS50002">
    <property type="entry name" value="SH3"/>
    <property type="match status" value="1"/>
</dbReference>
<name>A0A3P8WJ75_CYNSE</name>
<dbReference type="Pfam" id="PF00595">
    <property type="entry name" value="PDZ"/>
    <property type="match status" value="4"/>
</dbReference>
<dbReference type="PROSITE" id="PS50106">
    <property type="entry name" value="PDZ"/>
    <property type="match status" value="4"/>
</dbReference>
<feature type="compositionally biased region" description="Polar residues" evidence="4">
    <location>
        <begin position="989"/>
        <end position="1008"/>
    </location>
</feature>
<dbReference type="CDD" id="cd06764">
    <property type="entry name" value="PDZ1_DLG5-like"/>
    <property type="match status" value="1"/>
</dbReference>
<feature type="domain" description="PDZ" evidence="7">
    <location>
        <begin position="705"/>
        <end position="796"/>
    </location>
</feature>
<feature type="domain" description="PDZ" evidence="7">
    <location>
        <begin position="1439"/>
        <end position="1519"/>
    </location>
</feature>
<dbReference type="SUPFAM" id="SSF47986">
    <property type="entry name" value="DEATH domain"/>
    <property type="match status" value="1"/>
</dbReference>
<evidence type="ECO:0000313" key="9">
    <source>
        <dbReference type="Ensembl" id="ENSCSEP00000025571.1"/>
    </source>
</evidence>
<reference evidence="9" key="3">
    <citation type="submission" date="2025-09" db="UniProtKB">
        <authorList>
            <consortium name="Ensembl"/>
        </authorList>
    </citation>
    <scope>IDENTIFICATION</scope>
</reference>
<evidence type="ECO:0000256" key="1">
    <source>
        <dbReference type="ARBA" id="ARBA00022443"/>
    </source>
</evidence>
<evidence type="ECO:0000256" key="3">
    <source>
        <dbReference type="SAM" id="Coils"/>
    </source>
</evidence>
<dbReference type="PANTHER" id="PTHR46360:SF1">
    <property type="entry name" value="DISKS LARGE HOMOLOG 5"/>
    <property type="match status" value="1"/>
</dbReference>
<dbReference type="InterPro" id="IPR001478">
    <property type="entry name" value="PDZ"/>
</dbReference>
<dbReference type="Gene3D" id="1.10.533.10">
    <property type="entry name" value="Death Domain, Fas"/>
    <property type="match status" value="1"/>
</dbReference>
<dbReference type="CDD" id="cd01671">
    <property type="entry name" value="CARD"/>
    <property type="match status" value="1"/>
</dbReference>
<dbReference type="SUPFAM" id="SSF50156">
    <property type="entry name" value="PDZ domain-like"/>
    <property type="match status" value="4"/>
</dbReference>
<feature type="region of interest" description="Disordered" evidence="4">
    <location>
        <begin position="1153"/>
        <end position="1217"/>
    </location>
</feature>
<dbReference type="PANTHER" id="PTHR46360">
    <property type="entry name" value="DISKS LARGE HOMOLOG 5"/>
    <property type="match status" value="1"/>
</dbReference>
<organism evidence="9 10">
    <name type="scientific">Cynoglossus semilaevis</name>
    <name type="common">Tongue sole</name>
    <dbReference type="NCBI Taxonomy" id="244447"/>
    <lineage>
        <taxon>Eukaryota</taxon>
        <taxon>Metazoa</taxon>
        <taxon>Chordata</taxon>
        <taxon>Craniata</taxon>
        <taxon>Vertebrata</taxon>
        <taxon>Euteleostomi</taxon>
        <taxon>Actinopterygii</taxon>
        <taxon>Neopterygii</taxon>
        <taxon>Teleostei</taxon>
        <taxon>Neoteleostei</taxon>
        <taxon>Acanthomorphata</taxon>
        <taxon>Carangaria</taxon>
        <taxon>Pleuronectiformes</taxon>
        <taxon>Pleuronectoidei</taxon>
        <taxon>Cynoglossidae</taxon>
        <taxon>Cynoglossinae</taxon>
        <taxon>Cynoglossus</taxon>
    </lineage>
</organism>
<dbReference type="CDD" id="cd06766">
    <property type="entry name" value="PDZ4_DLG5-like"/>
    <property type="match status" value="1"/>
</dbReference>
<dbReference type="STRING" id="244447.ENSCSEP00000025571"/>
<dbReference type="GeneTree" id="ENSGT00940000155303"/>
<dbReference type="InterPro" id="IPR001452">
    <property type="entry name" value="SH3_domain"/>
</dbReference>
<dbReference type="Proteomes" id="UP000265120">
    <property type="component" value="Chromosome 8"/>
</dbReference>
<dbReference type="CDD" id="cd06765">
    <property type="entry name" value="PDZ2_DLG5-like"/>
    <property type="match status" value="1"/>
</dbReference>
<dbReference type="Gene3D" id="2.30.30.40">
    <property type="entry name" value="SH3 Domains"/>
    <property type="match status" value="1"/>
</dbReference>
<dbReference type="FunFam" id="2.30.30.40:FF:000130">
    <property type="entry name" value="Discs large 5, isoform A"/>
    <property type="match status" value="1"/>
</dbReference>
<feature type="compositionally biased region" description="Polar residues" evidence="4">
    <location>
        <begin position="1198"/>
        <end position="1212"/>
    </location>
</feature>
<dbReference type="GO" id="GO:0042981">
    <property type="term" value="P:regulation of apoptotic process"/>
    <property type="evidence" value="ECO:0007669"/>
    <property type="project" value="InterPro"/>
</dbReference>
<dbReference type="InterPro" id="IPR008144">
    <property type="entry name" value="Guanylate_kin-like_dom"/>
</dbReference>
<feature type="region of interest" description="Disordered" evidence="4">
    <location>
        <begin position="853"/>
        <end position="902"/>
    </location>
</feature>
<proteinExistence type="predicted"/>
<dbReference type="InterPro" id="IPR035537">
    <property type="entry name" value="DLG5_SH3"/>
</dbReference>